<name>A0A182C298_9SCAR</name>
<sequence length="75" mass="8807">MNNKFKDGVGSTKRYNKQELKTIKVAVRRKDIPESNSPVQLQRDLDDPEDLLIHVRHVSNFILFCILFLKKNIQI</sequence>
<dbReference type="EMBL" id="LC125262">
    <property type="protein sequence ID" value="BAV13587.1"/>
    <property type="molecule type" value="mRNA"/>
</dbReference>
<protein>
    <submittedName>
        <fullName evidence="1">Transformer male specific variant</fullName>
    </submittedName>
</protein>
<accession>A0A182C298</accession>
<dbReference type="AlphaFoldDB" id="A0A182C298"/>
<reference evidence="1" key="1">
    <citation type="submission" date="2016-02" db="EMBL/GenBank/DDBJ databases">
        <title>Identification and functional analyses of sex determination genes in the sexually dimorphic stag beetle Cyclommatus metallifer.</title>
        <authorList>
            <person name="Gotoh H."/>
            <person name="Zinna R."/>
            <person name="Warren I."/>
            <person name="DeNieu M."/>
            <person name="Niimi T."/>
            <person name="Dworkin I."/>
            <person name="Emlen D."/>
            <person name="Lavine L."/>
        </authorList>
    </citation>
    <scope>NUCLEOTIDE SEQUENCE</scope>
    <source>
        <tissue evidence="1">Mixture of head and thorax</tissue>
    </source>
</reference>
<proteinExistence type="evidence at transcript level"/>
<organism evidence="1">
    <name type="scientific">Cyclommatus metallifer finae</name>
    <dbReference type="NCBI Taxonomy" id="619140"/>
    <lineage>
        <taxon>Eukaryota</taxon>
        <taxon>Metazoa</taxon>
        <taxon>Ecdysozoa</taxon>
        <taxon>Arthropoda</taxon>
        <taxon>Hexapoda</taxon>
        <taxon>Insecta</taxon>
        <taxon>Pterygota</taxon>
        <taxon>Neoptera</taxon>
        <taxon>Endopterygota</taxon>
        <taxon>Coleoptera</taxon>
        <taxon>Polyphaga</taxon>
        <taxon>Scarabaeiformia</taxon>
        <taxon>Lucanidae</taxon>
        <taxon>Lucaninae</taxon>
        <taxon>Cyclommatus</taxon>
    </lineage>
</organism>
<evidence type="ECO:0000313" key="1">
    <source>
        <dbReference type="EMBL" id="BAV13587.1"/>
    </source>
</evidence>
<gene>
    <name evidence="1" type="primary">tra</name>
</gene>